<evidence type="ECO:0000313" key="1">
    <source>
        <dbReference type="EMBL" id="SUG50081.1"/>
    </source>
</evidence>
<sequence>MLFYSYVSVTGFTKNHWLLINKTKCSREINGFFNEMVAPYILCHSGAINRQYLSGADIMNVKTIGIDFVKEDFYVHRIDKHGFATLMAISSINTL</sequence>
<organism evidence="1 2">
    <name type="scientific">Salmonella enterica subsp. arizonae</name>
    <dbReference type="NCBI Taxonomy" id="59203"/>
    <lineage>
        <taxon>Bacteria</taxon>
        <taxon>Pseudomonadati</taxon>
        <taxon>Pseudomonadota</taxon>
        <taxon>Gammaproteobacteria</taxon>
        <taxon>Enterobacterales</taxon>
        <taxon>Enterobacteriaceae</taxon>
        <taxon>Salmonella</taxon>
    </lineage>
</organism>
<proteinExistence type="predicted"/>
<name>A0A379THZ6_SALER</name>
<reference evidence="1 2" key="1">
    <citation type="submission" date="2018-06" db="EMBL/GenBank/DDBJ databases">
        <authorList>
            <consortium name="Pathogen Informatics"/>
            <person name="Doyle S."/>
        </authorList>
    </citation>
    <scope>NUCLEOTIDE SEQUENCE [LARGE SCALE GENOMIC DNA]</scope>
    <source>
        <strain evidence="1 2">NCTC8297</strain>
    </source>
</reference>
<evidence type="ECO:0000313" key="2">
    <source>
        <dbReference type="Proteomes" id="UP000254741"/>
    </source>
</evidence>
<dbReference type="Proteomes" id="UP000254741">
    <property type="component" value="Unassembled WGS sequence"/>
</dbReference>
<dbReference type="AlphaFoldDB" id="A0A379THZ6"/>
<gene>
    <name evidence="1" type="ORF">NCTC8297_05444</name>
</gene>
<dbReference type="EMBL" id="UGXG01000002">
    <property type="protein sequence ID" value="SUG50081.1"/>
    <property type="molecule type" value="Genomic_DNA"/>
</dbReference>
<accession>A0A379THZ6</accession>
<protein>
    <submittedName>
        <fullName evidence="1">Uncharacterized protein</fullName>
    </submittedName>
</protein>